<sequence length="110" mass="12593">MLEKRALLRPKELGRIINNNSWNSMHQGSKATIEVDEGNKGPQKERGGKCHGGRPSPMSNWIFKKGNLLLNRLLIEYEQDIKIRVNNCFTSFLPYRPLVGEISLPLSYHC</sequence>
<proteinExistence type="predicted"/>
<dbReference type="EMBL" id="KY774314">
    <property type="protein sequence ID" value="ART31546.1"/>
    <property type="molecule type" value="Genomic_DNA"/>
</dbReference>
<feature type="region of interest" description="Disordered" evidence="1">
    <location>
        <begin position="28"/>
        <end position="56"/>
    </location>
</feature>
<evidence type="ECO:0000313" key="2">
    <source>
        <dbReference type="EMBL" id="ART31546.1"/>
    </source>
</evidence>
<keyword evidence="2" id="KW-0496">Mitochondrion</keyword>
<geneLocation type="mitochondrion" evidence="2"/>
<evidence type="ECO:0000256" key="1">
    <source>
        <dbReference type="SAM" id="MobiDB-lite"/>
    </source>
</evidence>
<accession>A0A1Y0B272</accession>
<reference evidence="2" key="1">
    <citation type="submission" date="2017-03" db="EMBL/GenBank/DDBJ databases">
        <title>The mitochondrial genome of the carnivorous plant Utricularia reniformis (Lentibulariaceae): structure, comparative analysis and evolutionary landmarks.</title>
        <authorList>
            <person name="Silva S.R."/>
            <person name="Alvarenga D.O."/>
            <person name="Michael T.P."/>
            <person name="Miranda V.F.O."/>
            <person name="Varani A.M."/>
        </authorList>
    </citation>
    <scope>NUCLEOTIDE SEQUENCE</scope>
</reference>
<organism evidence="2">
    <name type="scientific">Utricularia reniformis</name>
    <dbReference type="NCBI Taxonomy" id="192314"/>
    <lineage>
        <taxon>Eukaryota</taxon>
        <taxon>Viridiplantae</taxon>
        <taxon>Streptophyta</taxon>
        <taxon>Embryophyta</taxon>
        <taxon>Tracheophyta</taxon>
        <taxon>Spermatophyta</taxon>
        <taxon>Magnoliopsida</taxon>
        <taxon>eudicotyledons</taxon>
        <taxon>Gunneridae</taxon>
        <taxon>Pentapetalae</taxon>
        <taxon>asterids</taxon>
        <taxon>lamiids</taxon>
        <taxon>Lamiales</taxon>
        <taxon>Lentibulariaceae</taxon>
        <taxon>Utricularia</taxon>
    </lineage>
</organism>
<feature type="compositionally biased region" description="Basic and acidic residues" evidence="1">
    <location>
        <begin position="37"/>
        <end position="48"/>
    </location>
</feature>
<dbReference type="AlphaFoldDB" id="A0A1Y0B272"/>
<name>A0A1Y0B272_9LAMI</name>
<protein>
    <submittedName>
        <fullName evidence="2">Uncharacterized protein</fullName>
    </submittedName>
</protein>
<gene>
    <name evidence="2" type="ORF">AEK19_MT1347</name>
</gene>